<dbReference type="GO" id="GO:0002098">
    <property type="term" value="P:tRNA wobble uridine modification"/>
    <property type="evidence" value="ECO:0000318"/>
    <property type="project" value="GO_Central"/>
</dbReference>
<dbReference type="GeneID" id="5888151"/>
<dbReference type="AlphaFoldDB" id="A9UPN5"/>
<evidence type="ECO:0000313" key="4">
    <source>
        <dbReference type="EMBL" id="EDQ92902.1"/>
    </source>
</evidence>
<keyword evidence="1" id="KW-0547">Nucleotide-binding</keyword>
<dbReference type="OMA" id="THSRWDK"/>
<dbReference type="InterPro" id="IPR027417">
    <property type="entry name" value="P-loop_NTPase"/>
</dbReference>
<comment type="similarity">
    <text evidence="3">Belongs to the KTI12 family.</text>
</comment>
<dbReference type="STRING" id="81824.A9UPN5"/>
<dbReference type="Gene3D" id="3.40.50.300">
    <property type="entry name" value="P-loop containing nucleotide triphosphate hydrolases"/>
    <property type="match status" value="1"/>
</dbReference>
<dbReference type="InParanoid" id="A9UPN5"/>
<dbReference type="FunCoup" id="A9UPN5">
    <property type="interactions" value="489"/>
</dbReference>
<name>A9UPN5_MONBE</name>
<dbReference type="eggNOG" id="KOG3062">
    <property type="taxonomic scope" value="Eukaryota"/>
</dbReference>
<evidence type="ECO:0000256" key="2">
    <source>
        <dbReference type="ARBA" id="ARBA00022840"/>
    </source>
</evidence>
<sequence length="273" mass="30715">MPLVLMSGFPCSGKTRRAEELRVDMEARGKRVVMVSDDTARVDKGKDYQSSASEKMARGNLKSEMSRLLNANDVIIVDSLNYIKGYRYELYCAARSMKTTSCVIQPLVRDELCLERHAQLGRPYGEDETVRALMMRYEQPDDRNRWDKPLFAITDDKPLPVDAIYAALFEGTAPTPNYSTQSQPLSETDFLQQLDAITRAIVQAVVQKSATAVLGDKIVVPHSADPVVLRESLSMLQLKRIQRQFITYAKLHPPKSADLIGPLFVDFINRGQS</sequence>
<keyword evidence="5" id="KW-1185">Reference proteome</keyword>
<evidence type="ECO:0000313" key="5">
    <source>
        <dbReference type="Proteomes" id="UP000001357"/>
    </source>
</evidence>
<dbReference type="KEGG" id="mbr:MONBRDRAFT_21036"/>
<keyword evidence="2" id="KW-0067">ATP-binding</keyword>
<proteinExistence type="inferred from homology"/>
<dbReference type="EMBL" id="CH991543">
    <property type="protein sequence ID" value="EDQ92902.1"/>
    <property type="molecule type" value="Genomic_DNA"/>
</dbReference>
<dbReference type="PANTHER" id="PTHR12435">
    <property type="match status" value="1"/>
</dbReference>
<evidence type="ECO:0000256" key="3">
    <source>
        <dbReference type="ARBA" id="ARBA00025768"/>
    </source>
</evidence>
<dbReference type="FunFam" id="3.40.50.300:FF:000827">
    <property type="entry name" value="KTI12 chromatin-associated homolog"/>
    <property type="match status" value="1"/>
</dbReference>
<dbReference type="RefSeq" id="XP_001742664.1">
    <property type="nucleotide sequence ID" value="XM_001742612.1"/>
</dbReference>
<protein>
    <recommendedName>
        <fullName evidence="6">Protein KTI12 homolog</fullName>
    </recommendedName>
</protein>
<organism evidence="4 5">
    <name type="scientific">Monosiga brevicollis</name>
    <name type="common">Choanoflagellate</name>
    <dbReference type="NCBI Taxonomy" id="81824"/>
    <lineage>
        <taxon>Eukaryota</taxon>
        <taxon>Choanoflagellata</taxon>
        <taxon>Craspedida</taxon>
        <taxon>Salpingoecidae</taxon>
        <taxon>Monosiga</taxon>
    </lineage>
</organism>
<dbReference type="GO" id="GO:0006357">
    <property type="term" value="P:regulation of transcription by RNA polymerase II"/>
    <property type="evidence" value="ECO:0007669"/>
    <property type="project" value="UniProtKB-ARBA"/>
</dbReference>
<dbReference type="GO" id="GO:0005524">
    <property type="term" value="F:ATP binding"/>
    <property type="evidence" value="ECO:0007669"/>
    <property type="project" value="UniProtKB-KW"/>
</dbReference>
<dbReference type="InterPro" id="IPR013641">
    <property type="entry name" value="KTI12/PSTK"/>
</dbReference>
<evidence type="ECO:0008006" key="6">
    <source>
        <dbReference type="Google" id="ProtNLM"/>
    </source>
</evidence>
<dbReference type="Proteomes" id="UP000001357">
    <property type="component" value="Unassembled WGS sequence"/>
</dbReference>
<reference evidence="4 5" key="1">
    <citation type="journal article" date="2008" name="Nature">
        <title>The genome of the choanoflagellate Monosiga brevicollis and the origin of metazoans.</title>
        <authorList>
            <consortium name="JGI Sequencing"/>
            <person name="King N."/>
            <person name="Westbrook M.J."/>
            <person name="Young S.L."/>
            <person name="Kuo A."/>
            <person name="Abedin M."/>
            <person name="Chapman J."/>
            <person name="Fairclough S."/>
            <person name="Hellsten U."/>
            <person name="Isogai Y."/>
            <person name="Letunic I."/>
            <person name="Marr M."/>
            <person name="Pincus D."/>
            <person name="Putnam N."/>
            <person name="Rokas A."/>
            <person name="Wright K.J."/>
            <person name="Zuzow R."/>
            <person name="Dirks W."/>
            <person name="Good M."/>
            <person name="Goodstein D."/>
            <person name="Lemons D."/>
            <person name="Li W."/>
            <person name="Lyons J.B."/>
            <person name="Morris A."/>
            <person name="Nichols S."/>
            <person name="Richter D.J."/>
            <person name="Salamov A."/>
            <person name="Bork P."/>
            <person name="Lim W.A."/>
            <person name="Manning G."/>
            <person name="Miller W.T."/>
            <person name="McGinnis W."/>
            <person name="Shapiro H."/>
            <person name="Tjian R."/>
            <person name="Grigoriev I.V."/>
            <person name="Rokhsar D."/>
        </authorList>
    </citation>
    <scope>NUCLEOTIDE SEQUENCE [LARGE SCALE GENOMIC DNA]</scope>
    <source>
        <strain evidence="5">MX1 / ATCC 50154</strain>
    </source>
</reference>
<accession>A9UPN5</accession>
<dbReference type="SUPFAM" id="SSF52540">
    <property type="entry name" value="P-loop containing nucleoside triphosphate hydrolases"/>
    <property type="match status" value="1"/>
</dbReference>
<gene>
    <name evidence="4" type="ORF">MONBRDRAFT_21036</name>
</gene>
<dbReference type="Pfam" id="PF08433">
    <property type="entry name" value="KTI12"/>
    <property type="match status" value="1"/>
</dbReference>
<evidence type="ECO:0000256" key="1">
    <source>
        <dbReference type="ARBA" id="ARBA00022741"/>
    </source>
</evidence>